<name>A0A8J7H161_9FIRM</name>
<sequence length="317" mass="36684">MVADIEMQNNKIGSAIQYFREIHHISQGKLCQGLCSVATLSRIEAGERDVDSFLLETLLERLGKTPNHFELILTDFDYISFQNREEIKKQIDNNNIQAAYNRLHKYEKIAGSKGTVHKQFILTSKAYLNELQGGSVEETINLLMDAISSTVPDFKTNKIKDYYLSNTEMNLIIDIIKRMISADMIGTAKSILMQVIEYLDFHHLAEDSYMIYPKVAIIASRLFMQSYELNKALEMCEKGIDKNKGNRKLDYLGELSFIKAQIMEALLKAQNKWVPGHKDCLKQYLKAYYVLEFCEEYTISDEIKKHLQEDYQWEGID</sequence>
<dbReference type="InterPro" id="IPR001387">
    <property type="entry name" value="Cro/C1-type_HTH"/>
</dbReference>
<dbReference type="Proteomes" id="UP000623269">
    <property type="component" value="Unassembled WGS sequence"/>
</dbReference>
<dbReference type="SUPFAM" id="SSF47413">
    <property type="entry name" value="lambda repressor-like DNA-binding domains"/>
    <property type="match status" value="1"/>
</dbReference>
<dbReference type="PROSITE" id="PS50943">
    <property type="entry name" value="HTH_CROC1"/>
    <property type="match status" value="1"/>
</dbReference>
<reference evidence="2" key="1">
    <citation type="submission" date="2020-12" db="EMBL/GenBank/DDBJ databases">
        <title>M. sibirica DSM 26468T genome.</title>
        <authorList>
            <person name="Thieme N."/>
            <person name="Rettenmaier R."/>
            <person name="Zverlov V."/>
            <person name="Liebl W."/>
        </authorList>
    </citation>
    <scope>NUCLEOTIDE SEQUENCE</scope>
    <source>
        <strain evidence="2">DSM 26468</strain>
    </source>
</reference>
<dbReference type="SMART" id="SM00530">
    <property type="entry name" value="HTH_XRE"/>
    <property type="match status" value="1"/>
</dbReference>
<evidence type="ECO:0000313" key="3">
    <source>
        <dbReference type="Proteomes" id="UP000623269"/>
    </source>
</evidence>
<evidence type="ECO:0000259" key="1">
    <source>
        <dbReference type="PROSITE" id="PS50943"/>
    </source>
</evidence>
<evidence type="ECO:0000313" key="2">
    <source>
        <dbReference type="EMBL" id="MBH1940007.1"/>
    </source>
</evidence>
<comment type="caution">
    <text evidence="2">The sequence shown here is derived from an EMBL/GenBank/DDBJ whole genome shotgun (WGS) entry which is preliminary data.</text>
</comment>
<organism evidence="2 3">
    <name type="scientific">Mobilitalea sibirica</name>
    <dbReference type="NCBI Taxonomy" id="1462919"/>
    <lineage>
        <taxon>Bacteria</taxon>
        <taxon>Bacillati</taxon>
        <taxon>Bacillota</taxon>
        <taxon>Clostridia</taxon>
        <taxon>Lachnospirales</taxon>
        <taxon>Lachnospiraceae</taxon>
        <taxon>Mobilitalea</taxon>
    </lineage>
</organism>
<protein>
    <submittedName>
        <fullName evidence="2">Helix-turn-helix transcriptional regulator</fullName>
    </submittedName>
</protein>
<feature type="domain" description="HTH cro/C1-type" evidence="1">
    <location>
        <begin position="16"/>
        <end position="69"/>
    </location>
</feature>
<dbReference type="RefSeq" id="WP_197660232.1">
    <property type="nucleotide sequence ID" value="NZ_JAEAGR010000003.1"/>
</dbReference>
<gene>
    <name evidence="2" type="ORF">I5677_03735</name>
</gene>
<dbReference type="PANTHER" id="PTHR37038:SF14">
    <property type="entry name" value="TRANSCRIPTIONAL ACTIVATOR"/>
    <property type="match status" value="1"/>
</dbReference>
<dbReference type="InterPro" id="IPR053163">
    <property type="entry name" value="HTH-type_regulator_Rgg"/>
</dbReference>
<dbReference type="PANTHER" id="PTHR37038">
    <property type="entry name" value="TRANSCRIPTIONAL REGULATOR-RELATED"/>
    <property type="match status" value="1"/>
</dbReference>
<dbReference type="CDD" id="cd00093">
    <property type="entry name" value="HTH_XRE"/>
    <property type="match status" value="1"/>
</dbReference>
<dbReference type="EMBL" id="JAEAGR010000003">
    <property type="protein sequence ID" value="MBH1940007.1"/>
    <property type="molecule type" value="Genomic_DNA"/>
</dbReference>
<proteinExistence type="predicted"/>
<dbReference type="Gene3D" id="1.25.40.10">
    <property type="entry name" value="Tetratricopeptide repeat domain"/>
    <property type="match status" value="1"/>
</dbReference>
<dbReference type="InterPro" id="IPR010982">
    <property type="entry name" value="Lambda_DNA-bd_dom_sf"/>
</dbReference>
<accession>A0A8J7H161</accession>
<keyword evidence="3" id="KW-1185">Reference proteome</keyword>
<dbReference type="GO" id="GO:0003677">
    <property type="term" value="F:DNA binding"/>
    <property type="evidence" value="ECO:0007669"/>
    <property type="project" value="InterPro"/>
</dbReference>
<dbReference type="AlphaFoldDB" id="A0A8J7H161"/>
<dbReference type="InterPro" id="IPR011990">
    <property type="entry name" value="TPR-like_helical_dom_sf"/>
</dbReference>